<protein>
    <submittedName>
        <fullName evidence="1">Uncharacterized protein</fullName>
    </submittedName>
</protein>
<organism evidence="1 2">
    <name type="scientific">Vararia minispora EC-137</name>
    <dbReference type="NCBI Taxonomy" id="1314806"/>
    <lineage>
        <taxon>Eukaryota</taxon>
        <taxon>Fungi</taxon>
        <taxon>Dikarya</taxon>
        <taxon>Basidiomycota</taxon>
        <taxon>Agaricomycotina</taxon>
        <taxon>Agaricomycetes</taxon>
        <taxon>Russulales</taxon>
        <taxon>Lachnocladiaceae</taxon>
        <taxon>Vararia</taxon>
    </lineage>
</organism>
<comment type="caution">
    <text evidence="1">The sequence shown here is derived from an EMBL/GenBank/DDBJ whole genome shotgun (WGS) entry which is preliminary data.</text>
</comment>
<reference evidence="1" key="2">
    <citation type="journal article" date="2022" name="New Phytol.">
        <title>Evolutionary transition to the ectomycorrhizal habit in the genomes of a hyperdiverse lineage of mushroom-forming fungi.</title>
        <authorList>
            <person name="Looney B."/>
            <person name="Miyauchi S."/>
            <person name="Morin E."/>
            <person name="Drula E."/>
            <person name="Courty P.E."/>
            <person name="Kohler A."/>
            <person name="Kuo A."/>
            <person name="LaButti K."/>
            <person name="Pangilinan J."/>
            <person name="Lipzen A."/>
            <person name="Riley R."/>
            <person name="Andreopoulos W."/>
            <person name="He G."/>
            <person name="Johnson J."/>
            <person name="Nolan M."/>
            <person name="Tritt A."/>
            <person name="Barry K.W."/>
            <person name="Grigoriev I.V."/>
            <person name="Nagy L.G."/>
            <person name="Hibbett D."/>
            <person name="Henrissat B."/>
            <person name="Matheny P.B."/>
            <person name="Labbe J."/>
            <person name="Martin F.M."/>
        </authorList>
    </citation>
    <scope>NUCLEOTIDE SEQUENCE</scope>
    <source>
        <strain evidence="1">EC-137</strain>
    </source>
</reference>
<gene>
    <name evidence="1" type="ORF">K488DRAFT_44835</name>
</gene>
<name>A0ACB8QTR8_9AGAM</name>
<accession>A0ACB8QTR8</accession>
<dbReference type="Proteomes" id="UP000814128">
    <property type="component" value="Unassembled WGS sequence"/>
</dbReference>
<sequence>MIADISTPVNTCFAIKCDTCGKTTWKGCGKHVDQVMKDVAEDDKCKCPRD</sequence>
<reference evidence="1" key="1">
    <citation type="submission" date="2021-02" db="EMBL/GenBank/DDBJ databases">
        <authorList>
            <consortium name="DOE Joint Genome Institute"/>
            <person name="Ahrendt S."/>
            <person name="Looney B.P."/>
            <person name="Miyauchi S."/>
            <person name="Morin E."/>
            <person name="Drula E."/>
            <person name="Courty P.E."/>
            <person name="Chicoki N."/>
            <person name="Fauchery L."/>
            <person name="Kohler A."/>
            <person name="Kuo A."/>
            <person name="Labutti K."/>
            <person name="Pangilinan J."/>
            <person name="Lipzen A."/>
            <person name="Riley R."/>
            <person name="Andreopoulos W."/>
            <person name="He G."/>
            <person name="Johnson J."/>
            <person name="Barry K.W."/>
            <person name="Grigoriev I.V."/>
            <person name="Nagy L."/>
            <person name="Hibbett D."/>
            <person name="Henrissat B."/>
            <person name="Matheny P.B."/>
            <person name="Labbe J."/>
            <person name="Martin F."/>
        </authorList>
    </citation>
    <scope>NUCLEOTIDE SEQUENCE</scope>
    <source>
        <strain evidence="1">EC-137</strain>
    </source>
</reference>
<evidence type="ECO:0000313" key="1">
    <source>
        <dbReference type="EMBL" id="KAI0034761.1"/>
    </source>
</evidence>
<proteinExistence type="predicted"/>
<dbReference type="EMBL" id="MU273495">
    <property type="protein sequence ID" value="KAI0034761.1"/>
    <property type="molecule type" value="Genomic_DNA"/>
</dbReference>
<evidence type="ECO:0000313" key="2">
    <source>
        <dbReference type="Proteomes" id="UP000814128"/>
    </source>
</evidence>
<keyword evidence="2" id="KW-1185">Reference proteome</keyword>